<dbReference type="Proteomes" id="UP000680750">
    <property type="component" value="Chromosome"/>
</dbReference>
<feature type="transmembrane region" description="Helical" evidence="1">
    <location>
        <begin position="186"/>
        <end position="207"/>
    </location>
</feature>
<reference evidence="2" key="1">
    <citation type="submission" date="2020-08" db="EMBL/GenBank/DDBJ databases">
        <title>Whole genome shotgun sequence of Actinocatenispora sera NBRC 101916.</title>
        <authorList>
            <person name="Komaki H."/>
            <person name="Tamura T."/>
        </authorList>
    </citation>
    <scope>NUCLEOTIDE SEQUENCE</scope>
    <source>
        <strain evidence="2">NBRC 101916</strain>
    </source>
</reference>
<proteinExistence type="predicted"/>
<evidence type="ECO:0000256" key="1">
    <source>
        <dbReference type="SAM" id="Phobius"/>
    </source>
</evidence>
<keyword evidence="1" id="KW-1133">Transmembrane helix</keyword>
<dbReference type="EMBL" id="AP023354">
    <property type="protein sequence ID" value="BCJ31992.1"/>
    <property type="molecule type" value="Genomic_DNA"/>
</dbReference>
<name>A0A810LBQ1_9ACTN</name>
<dbReference type="KEGG" id="aser:Asera_61000"/>
<keyword evidence="3" id="KW-1185">Reference proteome</keyword>
<gene>
    <name evidence="2" type="ORF">Asera_61000</name>
</gene>
<feature type="transmembrane region" description="Helical" evidence="1">
    <location>
        <begin position="118"/>
        <end position="138"/>
    </location>
</feature>
<dbReference type="AlphaFoldDB" id="A0A810LBQ1"/>
<keyword evidence="1" id="KW-0812">Transmembrane</keyword>
<protein>
    <submittedName>
        <fullName evidence="2">Uncharacterized protein</fullName>
    </submittedName>
</protein>
<feature type="transmembrane region" description="Helical" evidence="1">
    <location>
        <begin position="150"/>
        <end position="174"/>
    </location>
</feature>
<accession>A0A810LBQ1</accession>
<keyword evidence="1" id="KW-0472">Membrane</keyword>
<sequence>MPDWDDYLAATRRLGVAAPISAEAAAAHQERIVALSDRALTQRDELIERAARLRLPAPDFAAAGPGELPDLLEPVPVPDRLARADRRLADATAAGAEVDRLAASPPLLPAWRPRPRAAVVYAACSLAGLIGQLVLISVASRRGVLGQISVYGWTCCGFPLLAFLAGVLLVGLLCRPRVGGAVQRTPRLGALICIASLPVYVLVATLAGKLF</sequence>
<dbReference type="RefSeq" id="WP_051802413.1">
    <property type="nucleotide sequence ID" value="NZ_AP023354.1"/>
</dbReference>
<evidence type="ECO:0000313" key="2">
    <source>
        <dbReference type="EMBL" id="BCJ31992.1"/>
    </source>
</evidence>
<organism evidence="2 3">
    <name type="scientific">Actinocatenispora sera</name>
    <dbReference type="NCBI Taxonomy" id="390989"/>
    <lineage>
        <taxon>Bacteria</taxon>
        <taxon>Bacillati</taxon>
        <taxon>Actinomycetota</taxon>
        <taxon>Actinomycetes</taxon>
        <taxon>Micromonosporales</taxon>
        <taxon>Micromonosporaceae</taxon>
        <taxon>Actinocatenispora</taxon>
    </lineage>
</organism>
<evidence type="ECO:0000313" key="3">
    <source>
        <dbReference type="Proteomes" id="UP000680750"/>
    </source>
</evidence>